<dbReference type="InterPro" id="IPR004675">
    <property type="entry name" value="AhpD_core"/>
</dbReference>
<evidence type="ECO:0000313" key="2">
    <source>
        <dbReference type="EMBL" id="GIP14659.1"/>
    </source>
</evidence>
<evidence type="ECO:0000313" key="3">
    <source>
        <dbReference type="Proteomes" id="UP000683139"/>
    </source>
</evidence>
<organism evidence="2 3">
    <name type="scientific">Paenibacillus montaniterrae</name>
    <dbReference type="NCBI Taxonomy" id="429341"/>
    <lineage>
        <taxon>Bacteria</taxon>
        <taxon>Bacillati</taxon>
        <taxon>Bacillota</taxon>
        <taxon>Bacilli</taxon>
        <taxon>Bacillales</taxon>
        <taxon>Paenibacillaceae</taxon>
        <taxon>Paenibacillus</taxon>
    </lineage>
</organism>
<feature type="domain" description="Carboxymuconolactone decarboxylase-like" evidence="1">
    <location>
        <begin position="13"/>
        <end position="93"/>
    </location>
</feature>
<dbReference type="Gene3D" id="1.20.1290.10">
    <property type="entry name" value="AhpD-like"/>
    <property type="match status" value="1"/>
</dbReference>
<keyword evidence="3" id="KW-1185">Reference proteome</keyword>
<dbReference type="RefSeq" id="WP_213512871.1">
    <property type="nucleotide sequence ID" value="NZ_BOSE01000001.1"/>
</dbReference>
<reference evidence="2" key="1">
    <citation type="submission" date="2021-03" db="EMBL/GenBank/DDBJ databases">
        <title>Antimicrobial resistance genes in bacteria isolated from Japanese honey, and their potential for conferring macrolide and lincosamide resistance in the American foulbrood pathogen Paenibacillus larvae.</title>
        <authorList>
            <person name="Okamoto M."/>
            <person name="Kumagai M."/>
            <person name="Kanamori H."/>
            <person name="Takamatsu D."/>
        </authorList>
    </citation>
    <scope>NUCLEOTIDE SEQUENCE</scope>
    <source>
        <strain evidence="2">J40TS1</strain>
    </source>
</reference>
<gene>
    <name evidence="2" type="ORF">J40TS1_03010</name>
</gene>
<dbReference type="EMBL" id="BOSE01000001">
    <property type="protein sequence ID" value="GIP14659.1"/>
    <property type="molecule type" value="Genomic_DNA"/>
</dbReference>
<dbReference type="Pfam" id="PF02627">
    <property type="entry name" value="CMD"/>
    <property type="match status" value="1"/>
</dbReference>
<protein>
    <submittedName>
        <fullName evidence="2">Alkyl hydroperoxide reductase AhpD</fullName>
    </submittedName>
</protein>
<sequence>MKTRFLMEKVNPQGYAAMAGLEKSVANSSLDPRLKELIKIRASQVNGCAFCIDMHTKDARKYGETEQRIYALNAWRETPFFTPSERAVLALTEAVTLVTEGHVPDEVYEEVRSHFDEAATAEIIMAIVTINAWNRIAIATRKMPVLQHPSA</sequence>
<dbReference type="InterPro" id="IPR029032">
    <property type="entry name" value="AhpD-like"/>
</dbReference>
<proteinExistence type="predicted"/>
<name>A0A919YM28_9BACL</name>
<dbReference type="PANTHER" id="PTHR34846:SF10">
    <property type="entry name" value="CYTOPLASMIC PROTEIN"/>
    <property type="match status" value="1"/>
</dbReference>
<dbReference type="GO" id="GO:0051920">
    <property type="term" value="F:peroxiredoxin activity"/>
    <property type="evidence" value="ECO:0007669"/>
    <property type="project" value="InterPro"/>
</dbReference>
<dbReference type="SUPFAM" id="SSF69118">
    <property type="entry name" value="AhpD-like"/>
    <property type="match status" value="1"/>
</dbReference>
<comment type="caution">
    <text evidence="2">The sequence shown here is derived from an EMBL/GenBank/DDBJ whole genome shotgun (WGS) entry which is preliminary data.</text>
</comment>
<dbReference type="PANTHER" id="PTHR34846">
    <property type="entry name" value="4-CARBOXYMUCONOLACTONE DECARBOXYLASE FAMILY PROTEIN (AFU_ORTHOLOGUE AFUA_6G11590)"/>
    <property type="match status" value="1"/>
</dbReference>
<dbReference type="NCBIfam" id="TIGR00778">
    <property type="entry name" value="ahpD_dom"/>
    <property type="match status" value="1"/>
</dbReference>
<accession>A0A919YM28</accession>
<dbReference type="AlphaFoldDB" id="A0A919YM28"/>
<evidence type="ECO:0000259" key="1">
    <source>
        <dbReference type="Pfam" id="PF02627"/>
    </source>
</evidence>
<dbReference type="InterPro" id="IPR003779">
    <property type="entry name" value="CMD-like"/>
</dbReference>
<dbReference type="Proteomes" id="UP000683139">
    <property type="component" value="Unassembled WGS sequence"/>
</dbReference>